<keyword evidence="3" id="KW-1185">Reference proteome</keyword>
<dbReference type="AlphaFoldDB" id="A0AAV4RSS0"/>
<feature type="compositionally biased region" description="Basic and acidic residues" evidence="1">
    <location>
        <begin position="41"/>
        <end position="50"/>
    </location>
</feature>
<dbReference type="Proteomes" id="UP001054837">
    <property type="component" value="Unassembled WGS sequence"/>
</dbReference>
<organism evidence="2 3">
    <name type="scientific">Caerostris darwini</name>
    <dbReference type="NCBI Taxonomy" id="1538125"/>
    <lineage>
        <taxon>Eukaryota</taxon>
        <taxon>Metazoa</taxon>
        <taxon>Ecdysozoa</taxon>
        <taxon>Arthropoda</taxon>
        <taxon>Chelicerata</taxon>
        <taxon>Arachnida</taxon>
        <taxon>Araneae</taxon>
        <taxon>Araneomorphae</taxon>
        <taxon>Entelegynae</taxon>
        <taxon>Araneoidea</taxon>
        <taxon>Araneidae</taxon>
        <taxon>Caerostris</taxon>
    </lineage>
</organism>
<gene>
    <name evidence="2" type="ORF">CDAR_42661</name>
</gene>
<protein>
    <submittedName>
        <fullName evidence="2">Uncharacterized protein</fullName>
    </submittedName>
</protein>
<dbReference type="EMBL" id="BPLQ01006799">
    <property type="protein sequence ID" value="GIY25373.1"/>
    <property type="molecule type" value="Genomic_DNA"/>
</dbReference>
<evidence type="ECO:0000256" key="1">
    <source>
        <dbReference type="SAM" id="MobiDB-lite"/>
    </source>
</evidence>
<feature type="region of interest" description="Disordered" evidence="1">
    <location>
        <begin position="41"/>
        <end position="94"/>
    </location>
</feature>
<evidence type="ECO:0000313" key="2">
    <source>
        <dbReference type="EMBL" id="GIY25373.1"/>
    </source>
</evidence>
<evidence type="ECO:0000313" key="3">
    <source>
        <dbReference type="Proteomes" id="UP001054837"/>
    </source>
</evidence>
<accession>A0AAV4RSS0</accession>
<reference evidence="2 3" key="1">
    <citation type="submission" date="2021-06" db="EMBL/GenBank/DDBJ databases">
        <title>Caerostris darwini draft genome.</title>
        <authorList>
            <person name="Kono N."/>
            <person name="Arakawa K."/>
        </authorList>
    </citation>
    <scope>NUCLEOTIDE SEQUENCE [LARGE SCALE GENOMIC DNA]</scope>
</reference>
<feature type="compositionally biased region" description="Basic and acidic residues" evidence="1">
    <location>
        <begin position="70"/>
        <end position="84"/>
    </location>
</feature>
<comment type="caution">
    <text evidence="2">The sequence shown here is derived from an EMBL/GenBank/DDBJ whole genome shotgun (WGS) entry which is preliminary data.</text>
</comment>
<name>A0AAV4RSS0_9ARAC</name>
<proteinExistence type="predicted"/>
<sequence length="94" mass="10622">MDSSQCDASEHTIKHRFLQNSSMTLNKFFQLAYYQISHEPGSDLRVRGDPDSSCASKDSCDSLEPVSQKSAHENRKKDRTRFPEKSLLADNSIA</sequence>